<dbReference type="PATRIC" id="fig|194439.7.peg.675"/>
<feature type="transmembrane region" description="Helical" evidence="1">
    <location>
        <begin position="97"/>
        <end position="116"/>
    </location>
</feature>
<organism evidence="2 3">
    <name type="scientific">Chlorobaculum tepidum (strain ATCC 49652 / DSM 12025 / NBRC 103806 / TLS)</name>
    <name type="common">Chlorobium tepidum</name>
    <dbReference type="NCBI Taxonomy" id="194439"/>
    <lineage>
        <taxon>Bacteria</taxon>
        <taxon>Pseudomonadati</taxon>
        <taxon>Chlorobiota</taxon>
        <taxon>Chlorobiia</taxon>
        <taxon>Chlorobiales</taxon>
        <taxon>Chlorobiaceae</taxon>
        <taxon>Chlorobaculum</taxon>
    </lineage>
</organism>
<feature type="transmembrane region" description="Helical" evidence="1">
    <location>
        <begin position="38"/>
        <end position="60"/>
    </location>
</feature>
<dbReference type="eggNOG" id="COG5523">
    <property type="taxonomic scope" value="Bacteria"/>
</dbReference>
<evidence type="ECO:0008006" key="4">
    <source>
        <dbReference type="Google" id="ProtNLM"/>
    </source>
</evidence>
<keyword evidence="1" id="KW-0812">Transmembrane</keyword>
<reference evidence="2 3" key="1">
    <citation type="journal article" date="2002" name="Proc. Natl. Acad. Sci. U.S.A.">
        <title>The complete genome sequence of Chlorobium tepidum TLS, a photosynthetic, anaerobic, green-sulfur bacterium.</title>
        <authorList>
            <person name="Eisen J.A."/>
            <person name="Nelson K.E."/>
            <person name="Paulsen I.T."/>
            <person name="Heidelberg J.F."/>
            <person name="Wu M."/>
            <person name="Dodson R.J."/>
            <person name="Deboy R."/>
            <person name="Gwinn M.L."/>
            <person name="Nelson W.C."/>
            <person name="Haft D.H."/>
            <person name="Hickey E.K."/>
            <person name="Peterson J.D."/>
            <person name="Durkin A.S."/>
            <person name="Kolonay J.L."/>
            <person name="Yang F."/>
            <person name="Holt I."/>
            <person name="Umayam L.A."/>
            <person name="Mason T."/>
            <person name="Brenner M."/>
            <person name="Shea T.P."/>
            <person name="Parksey D."/>
            <person name="Nierman W.C."/>
            <person name="Feldblyum T.V."/>
            <person name="Hansen C.L."/>
            <person name="Craven M.B."/>
            <person name="Radune D."/>
            <person name="Vamathevan J."/>
            <person name="Khouri H."/>
            <person name="White O."/>
            <person name="Gruber T.M."/>
            <person name="Ketchum K.A."/>
            <person name="Venter J.C."/>
            <person name="Tettelin H."/>
            <person name="Bryant D.A."/>
            <person name="Fraser C.M."/>
        </authorList>
    </citation>
    <scope>NUCLEOTIDE SEQUENCE [LARGE SCALE GENOMIC DNA]</scope>
    <source>
        <strain evidence="3">ATCC 49652 / DSM 12025 / NBRC 103806 / TLS</strain>
    </source>
</reference>
<dbReference type="STRING" id="194439.CT0738"/>
<feature type="transmembrane region" description="Helical" evidence="1">
    <location>
        <begin position="72"/>
        <end position="91"/>
    </location>
</feature>
<feature type="transmembrane region" description="Helical" evidence="1">
    <location>
        <begin position="137"/>
        <end position="164"/>
    </location>
</feature>
<dbReference type="HOGENOM" id="CLU_073576_0_0_10"/>
<keyword evidence="1" id="KW-0472">Membrane</keyword>
<dbReference type="AlphaFoldDB" id="Q8KEF1"/>
<protein>
    <recommendedName>
        <fullName evidence="4">Integral membrane protein</fullName>
    </recommendedName>
</protein>
<dbReference type="PANTHER" id="PTHR40076">
    <property type="entry name" value="MEMBRANE PROTEIN-RELATED"/>
    <property type="match status" value="1"/>
</dbReference>
<dbReference type="Proteomes" id="UP000001007">
    <property type="component" value="Chromosome"/>
</dbReference>
<gene>
    <name evidence="2" type="ordered locus">CT0738</name>
</gene>
<keyword evidence="1" id="KW-1133">Transmembrane helix</keyword>
<dbReference type="KEGG" id="cte:CT0738"/>
<accession>Q8KEF1</accession>
<dbReference type="EnsemblBacteria" id="AAM71975">
    <property type="protein sequence ID" value="AAM71975"/>
    <property type="gene ID" value="CT0738"/>
</dbReference>
<dbReference type="EMBL" id="AE006470">
    <property type="protein sequence ID" value="AAM71975.1"/>
    <property type="molecule type" value="Genomic_DNA"/>
</dbReference>
<sequence>MRKGWEMFKGNIGEFIGFTLICFAASIVSSKMAAFGSLLFSAIAAPLYAGYTIAAFRIMTGQELQFSDFFKGFNYFLPLFLAGLASGILVAVGLVLLILPGIYLAIGYMLATFLIIDHGMEFWQAMETSRKIITKNWFAFFVFAVVLFLVNVLGALALGVGLLVSAPVTACATAIAYKEIVGLHSAEW</sequence>
<dbReference type="PANTHER" id="PTHR40076:SF1">
    <property type="entry name" value="MEMBRANE PROTEIN"/>
    <property type="match status" value="1"/>
</dbReference>
<evidence type="ECO:0000256" key="1">
    <source>
        <dbReference type="SAM" id="Phobius"/>
    </source>
</evidence>
<proteinExistence type="predicted"/>
<dbReference type="OrthoDB" id="825622at2"/>
<evidence type="ECO:0000313" key="3">
    <source>
        <dbReference type="Proteomes" id="UP000001007"/>
    </source>
</evidence>
<name>Q8KEF1_CHLTE</name>
<keyword evidence="3" id="KW-1185">Reference proteome</keyword>
<evidence type="ECO:0000313" key="2">
    <source>
        <dbReference type="EMBL" id="AAM71975.1"/>
    </source>
</evidence>
<feature type="transmembrane region" description="Helical" evidence="1">
    <location>
        <begin position="12"/>
        <end position="32"/>
    </location>
</feature>
<dbReference type="InterPro" id="IPR010380">
    <property type="entry name" value="DUF975"/>
</dbReference>